<dbReference type="GO" id="GO:0006633">
    <property type="term" value="P:fatty acid biosynthetic process"/>
    <property type="evidence" value="ECO:0007669"/>
    <property type="project" value="TreeGrafter"/>
</dbReference>
<dbReference type="GO" id="GO:0048038">
    <property type="term" value="F:quinone binding"/>
    <property type="evidence" value="ECO:0007669"/>
    <property type="project" value="TreeGrafter"/>
</dbReference>
<dbReference type="InterPro" id="IPR036291">
    <property type="entry name" value="NAD(P)-bd_dom_sf"/>
</dbReference>
<dbReference type="PANTHER" id="PTHR42760:SF133">
    <property type="entry name" value="3-OXOACYL-[ACYL-CARRIER-PROTEIN] REDUCTASE"/>
    <property type="match status" value="1"/>
</dbReference>
<dbReference type="OrthoDB" id="196630at2"/>
<name>A0A225N3E6_9BURK</name>
<evidence type="ECO:0000313" key="4">
    <source>
        <dbReference type="Proteomes" id="UP000214603"/>
    </source>
</evidence>
<accession>A0A225N3E6</accession>
<evidence type="ECO:0000256" key="2">
    <source>
        <dbReference type="ARBA" id="ARBA00023002"/>
    </source>
</evidence>
<dbReference type="PRINTS" id="PR00080">
    <property type="entry name" value="SDRFAMILY"/>
</dbReference>
<organism evidence="3 4">
    <name type="scientific">Candidimonas nitroreducens</name>
    <dbReference type="NCBI Taxonomy" id="683354"/>
    <lineage>
        <taxon>Bacteria</taxon>
        <taxon>Pseudomonadati</taxon>
        <taxon>Pseudomonadota</taxon>
        <taxon>Betaproteobacteria</taxon>
        <taxon>Burkholderiales</taxon>
        <taxon>Alcaligenaceae</taxon>
        <taxon>Candidimonas</taxon>
    </lineage>
</organism>
<keyword evidence="2" id="KW-0560">Oxidoreductase</keyword>
<dbReference type="Gene3D" id="3.40.50.720">
    <property type="entry name" value="NAD(P)-binding Rossmann-like Domain"/>
    <property type="match status" value="1"/>
</dbReference>
<evidence type="ECO:0000256" key="1">
    <source>
        <dbReference type="ARBA" id="ARBA00006484"/>
    </source>
</evidence>
<dbReference type="InterPro" id="IPR020904">
    <property type="entry name" value="Sc_DH/Rdtase_CS"/>
</dbReference>
<dbReference type="Proteomes" id="UP000214603">
    <property type="component" value="Unassembled WGS sequence"/>
</dbReference>
<dbReference type="Pfam" id="PF13561">
    <property type="entry name" value="adh_short_C2"/>
    <property type="match status" value="1"/>
</dbReference>
<dbReference type="RefSeq" id="WP_088601517.1">
    <property type="nucleotide sequence ID" value="NZ_NJIH01000001.1"/>
</dbReference>
<dbReference type="AlphaFoldDB" id="A0A225N3E6"/>
<evidence type="ECO:0000313" key="3">
    <source>
        <dbReference type="EMBL" id="OWT66391.1"/>
    </source>
</evidence>
<dbReference type="SUPFAM" id="SSF51735">
    <property type="entry name" value="NAD(P)-binding Rossmann-fold domains"/>
    <property type="match status" value="1"/>
</dbReference>
<dbReference type="InterPro" id="IPR002347">
    <property type="entry name" value="SDR_fam"/>
</dbReference>
<dbReference type="PRINTS" id="PR00081">
    <property type="entry name" value="GDHRDH"/>
</dbReference>
<comment type="similarity">
    <text evidence="1">Belongs to the short-chain dehydrogenases/reductases (SDR) family.</text>
</comment>
<dbReference type="PANTHER" id="PTHR42760">
    <property type="entry name" value="SHORT-CHAIN DEHYDROGENASES/REDUCTASES FAMILY MEMBER"/>
    <property type="match status" value="1"/>
</dbReference>
<dbReference type="GO" id="GO:0016616">
    <property type="term" value="F:oxidoreductase activity, acting on the CH-OH group of donors, NAD or NADP as acceptor"/>
    <property type="evidence" value="ECO:0007669"/>
    <property type="project" value="TreeGrafter"/>
</dbReference>
<gene>
    <name evidence="3" type="ORF">CEY11_01265</name>
</gene>
<protein>
    <submittedName>
        <fullName evidence="3">Sugar dehydrogenase</fullName>
    </submittedName>
</protein>
<keyword evidence="4" id="KW-1185">Reference proteome</keyword>
<dbReference type="EMBL" id="NJIH01000001">
    <property type="protein sequence ID" value="OWT66391.1"/>
    <property type="molecule type" value="Genomic_DNA"/>
</dbReference>
<proteinExistence type="inferred from homology"/>
<sequence>MYVSDLYAGRVALVTGGRGGIGAAVADALAACGARVVAADMEGPDRLDPSATGVQPVRLNVTQRDDVLRCFGQIASALGRLDILVNVAGIVSMGNAEQLSEAEWDRVIDVNLKGTFLCCQAAIAPMKRQKSGRIINLGSIIGKNGGNPRPWLSPAEQDKASNVAYGVSKAGVHIMTSFLAKELASYGITVNAVAPGPVASSMTTNFPQTLRDLIPVGRMGTAAEVAAAVLFLASPQAGFITGEVLDINGGSWCD</sequence>
<dbReference type="PROSITE" id="PS00061">
    <property type="entry name" value="ADH_SHORT"/>
    <property type="match status" value="1"/>
</dbReference>
<comment type="caution">
    <text evidence="3">The sequence shown here is derived from an EMBL/GenBank/DDBJ whole genome shotgun (WGS) entry which is preliminary data.</text>
</comment>
<reference evidence="4" key="1">
    <citation type="submission" date="2017-06" db="EMBL/GenBank/DDBJ databases">
        <title>Herbaspirillum phytohormonus sp. nov., isolated from the root nodule of Robinia pseudoacacia in lead-zinc mine.</title>
        <authorList>
            <person name="Fan M."/>
            <person name="Lin Y."/>
        </authorList>
    </citation>
    <scope>NUCLEOTIDE SEQUENCE [LARGE SCALE GENOMIC DNA]</scope>
    <source>
        <strain evidence="4">SC-089</strain>
    </source>
</reference>
<dbReference type="FunFam" id="3.40.50.720:FF:000084">
    <property type="entry name" value="Short-chain dehydrogenase reductase"/>
    <property type="match status" value="1"/>
</dbReference>